<dbReference type="InterPro" id="IPR006638">
    <property type="entry name" value="Elp3/MiaA/NifB-like_rSAM"/>
</dbReference>
<dbReference type="GO" id="GO:0046872">
    <property type="term" value="F:metal ion binding"/>
    <property type="evidence" value="ECO:0007669"/>
    <property type="project" value="UniProtKB-KW"/>
</dbReference>
<protein>
    <submittedName>
        <fullName evidence="5">Radical SAM protein</fullName>
    </submittedName>
</protein>
<dbReference type="Pfam" id="PF04055">
    <property type="entry name" value="Radical_SAM"/>
    <property type="match status" value="1"/>
</dbReference>
<evidence type="ECO:0000313" key="5">
    <source>
        <dbReference type="EMBL" id="RAV22943.1"/>
    </source>
</evidence>
<reference evidence="5 6" key="1">
    <citation type="journal article" date="2009" name="Int. J. Syst. Evol. Microbiol.">
        <title>Paenibacillus contaminans sp. nov., isolated from a contaminated laboratory plate.</title>
        <authorList>
            <person name="Chou J.H."/>
            <person name="Lee J.H."/>
            <person name="Lin M.C."/>
            <person name="Chang P.S."/>
            <person name="Arun A.B."/>
            <person name="Young C.C."/>
            <person name="Chen W.M."/>
        </authorList>
    </citation>
    <scope>NUCLEOTIDE SEQUENCE [LARGE SCALE GENOMIC DNA]</scope>
    <source>
        <strain evidence="5 6">CKOBP-6</strain>
    </source>
</reference>
<name>A0A329MWW3_9BACL</name>
<dbReference type="EMBL" id="QMFB01000001">
    <property type="protein sequence ID" value="RAV22943.1"/>
    <property type="molecule type" value="Genomic_DNA"/>
</dbReference>
<dbReference type="PROSITE" id="PS51918">
    <property type="entry name" value="RADICAL_SAM"/>
    <property type="match status" value="1"/>
</dbReference>
<dbReference type="SFLD" id="SFLDG01084">
    <property type="entry name" value="Uncharacterised_Radical_SAM_Su"/>
    <property type="match status" value="1"/>
</dbReference>
<dbReference type="PANTHER" id="PTHR43432:SF3">
    <property type="entry name" value="SLR0285 PROTEIN"/>
    <property type="match status" value="1"/>
</dbReference>
<evidence type="ECO:0000313" key="6">
    <source>
        <dbReference type="Proteomes" id="UP000250369"/>
    </source>
</evidence>
<dbReference type="CDD" id="cd01335">
    <property type="entry name" value="Radical_SAM"/>
    <property type="match status" value="1"/>
</dbReference>
<evidence type="ECO:0000256" key="2">
    <source>
        <dbReference type="ARBA" id="ARBA00023004"/>
    </source>
</evidence>
<dbReference type="InterPro" id="IPR058240">
    <property type="entry name" value="rSAM_sf"/>
</dbReference>
<dbReference type="SUPFAM" id="SSF102114">
    <property type="entry name" value="Radical SAM enzymes"/>
    <property type="match status" value="1"/>
</dbReference>
<dbReference type="GO" id="GO:0051536">
    <property type="term" value="F:iron-sulfur cluster binding"/>
    <property type="evidence" value="ECO:0007669"/>
    <property type="project" value="UniProtKB-KW"/>
</dbReference>
<dbReference type="InterPro" id="IPR007197">
    <property type="entry name" value="rSAM"/>
</dbReference>
<dbReference type="SMART" id="SM00729">
    <property type="entry name" value="Elp3"/>
    <property type="match status" value="1"/>
</dbReference>
<keyword evidence="3" id="KW-0411">Iron-sulfur</keyword>
<dbReference type="Gene3D" id="3.80.30.30">
    <property type="match status" value="1"/>
</dbReference>
<organism evidence="5 6">
    <name type="scientific">Paenibacillus contaminans</name>
    <dbReference type="NCBI Taxonomy" id="450362"/>
    <lineage>
        <taxon>Bacteria</taxon>
        <taxon>Bacillati</taxon>
        <taxon>Bacillota</taxon>
        <taxon>Bacilli</taxon>
        <taxon>Bacillales</taxon>
        <taxon>Paenibacillaceae</taxon>
        <taxon>Paenibacillus</taxon>
    </lineage>
</organism>
<accession>A0A329MWW3</accession>
<dbReference type="SFLD" id="SFLDS00029">
    <property type="entry name" value="Radical_SAM"/>
    <property type="match status" value="1"/>
</dbReference>
<dbReference type="PANTHER" id="PTHR43432">
    <property type="entry name" value="SLR0285 PROTEIN"/>
    <property type="match status" value="1"/>
</dbReference>
<dbReference type="GO" id="GO:0003824">
    <property type="term" value="F:catalytic activity"/>
    <property type="evidence" value="ECO:0007669"/>
    <property type="project" value="InterPro"/>
</dbReference>
<dbReference type="Proteomes" id="UP000250369">
    <property type="component" value="Unassembled WGS sequence"/>
</dbReference>
<proteinExistence type="predicted"/>
<keyword evidence="6" id="KW-1185">Reference proteome</keyword>
<evidence type="ECO:0000259" key="4">
    <source>
        <dbReference type="PROSITE" id="PS51918"/>
    </source>
</evidence>
<evidence type="ECO:0000256" key="3">
    <source>
        <dbReference type="ARBA" id="ARBA00023014"/>
    </source>
</evidence>
<evidence type="ECO:0000256" key="1">
    <source>
        <dbReference type="ARBA" id="ARBA00022723"/>
    </source>
</evidence>
<dbReference type="AlphaFoldDB" id="A0A329MWW3"/>
<dbReference type="OrthoDB" id="9785699at2"/>
<feature type="domain" description="Radical SAM core" evidence="4">
    <location>
        <begin position="63"/>
        <end position="296"/>
    </location>
</feature>
<keyword evidence="1" id="KW-0479">Metal-binding</keyword>
<dbReference type="InterPro" id="IPR040086">
    <property type="entry name" value="MJ0683-like"/>
</dbReference>
<comment type="caution">
    <text evidence="5">The sequence shown here is derived from an EMBL/GenBank/DDBJ whole genome shotgun (WGS) entry which is preliminary data.</text>
</comment>
<keyword evidence="2" id="KW-0408">Iron</keyword>
<gene>
    <name evidence="5" type="ORF">DQG23_01700</name>
</gene>
<sequence length="315" mass="35350">MIVDVSICFKKRRRGSLTDNHDPNAEAVAEKAKASAARTGSVPNPVQYLYKTPKTLLNKGTGFLAGYSHSLNPYTGCTFGCSYCYVRQMPVSTFRGAEWGTWVDIKKESAAILRKELQRAKSKGSVTIFMSSSTDPYQPIEHKEQITRSLLEVMADDPPDFLLVQTRSPLVKRDIDLLSRFGNNVRVSMTVETDLEHIRKHFSPYAPPIPARLKTLQALASAGIPAQATIAPMLPSSETFAETLRPLVDRVCVDDYFMGDGSGGRRTKNLDIRSLYAQLGLEAWYHPSAYRMVYERLKKVFPEDRIYISQQGFEP</sequence>